<keyword evidence="7 10" id="KW-0418">Kinase</keyword>
<dbReference type="GO" id="GO:0005737">
    <property type="term" value="C:cytoplasm"/>
    <property type="evidence" value="ECO:0007669"/>
    <property type="project" value="UniProtKB-SubCell"/>
</dbReference>
<evidence type="ECO:0000256" key="7">
    <source>
        <dbReference type="ARBA" id="ARBA00022777"/>
    </source>
</evidence>
<comment type="subcellular location">
    <subcellularLocation>
        <location evidence="10">Cytoplasm</location>
    </subcellularLocation>
    <subcellularLocation>
        <location evidence="10">Nucleus</location>
    </subcellularLocation>
</comment>
<dbReference type="GO" id="GO:0016887">
    <property type="term" value="F:ATP hydrolysis activity"/>
    <property type="evidence" value="ECO:0007669"/>
    <property type="project" value="UniProtKB-UniRule"/>
</dbReference>
<dbReference type="Gene3D" id="3.40.50.300">
    <property type="entry name" value="P-loop containing nucleotide triphosphate hydrolases"/>
    <property type="match status" value="1"/>
</dbReference>
<dbReference type="EC" id="2.7.4.3" evidence="10"/>
<feature type="region of interest" description="LID" evidence="10">
    <location>
        <begin position="140"/>
        <end position="150"/>
    </location>
</feature>
<evidence type="ECO:0000256" key="9">
    <source>
        <dbReference type="ARBA" id="ARBA00023242"/>
    </source>
</evidence>
<reference evidence="11 12" key="1">
    <citation type="journal article" date="2016" name="Nat. Commun.">
        <title>Extremotolerant tardigrade genome and improved radiotolerance of human cultured cells by tardigrade-unique protein.</title>
        <authorList>
            <person name="Hashimoto T."/>
            <person name="Horikawa D.D."/>
            <person name="Saito Y."/>
            <person name="Kuwahara H."/>
            <person name="Kozuka-Hata H."/>
            <person name="Shin-I T."/>
            <person name="Minakuchi Y."/>
            <person name="Ohishi K."/>
            <person name="Motoyama A."/>
            <person name="Aizu T."/>
            <person name="Enomoto A."/>
            <person name="Kondo K."/>
            <person name="Tanaka S."/>
            <person name="Hara Y."/>
            <person name="Koshikawa S."/>
            <person name="Sagara H."/>
            <person name="Miura T."/>
            <person name="Yokobori S."/>
            <person name="Miyagawa K."/>
            <person name="Suzuki Y."/>
            <person name="Kubo T."/>
            <person name="Oyama M."/>
            <person name="Kohara Y."/>
            <person name="Fujiyama A."/>
            <person name="Arakawa K."/>
            <person name="Katayama T."/>
            <person name="Toyoda A."/>
            <person name="Kunieda T."/>
        </authorList>
    </citation>
    <scope>NUCLEOTIDE SEQUENCE [LARGE SCALE GENOMIC DNA]</scope>
    <source>
        <strain evidence="11 12">YOKOZUNA-1</strain>
    </source>
</reference>
<feature type="binding site" evidence="10">
    <location>
        <position position="141"/>
    </location>
    <ligand>
        <name>ATP</name>
        <dbReference type="ChEBI" id="CHEBI:30616"/>
    </ligand>
</feature>
<feature type="binding site" evidence="10">
    <location>
        <position position="45"/>
    </location>
    <ligand>
        <name>ATP</name>
        <dbReference type="ChEBI" id="CHEBI:30616"/>
    </ligand>
</feature>
<comment type="caution">
    <text evidence="10">Lacks conserved residue(s) required for the propagation of feature annotation.</text>
</comment>
<evidence type="ECO:0000313" key="11">
    <source>
        <dbReference type="EMBL" id="GAV07225.1"/>
    </source>
</evidence>
<keyword evidence="9 10" id="KW-0539">Nucleus</keyword>
<dbReference type="STRING" id="947166.A0A1D1W0X6"/>
<accession>A0A1D1W0X6</accession>
<feature type="binding site" evidence="10">
    <location>
        <position position="49"/>
    </location>
    <ligand>
        <name>ATP</name>
        <dbReference type="ChEBI" id="CHEBI:30616"/>
    </ligand>
</feature>
<dbReference type="SUPFAM" id="SSF52540">
    <property type="entry name" value="P-loop containing nucleoside triphosphate hydrolases"/>
    <property type="match status" value="1"/>
</dbReference>
<dbReference type="GO" id="GO:0042274">
    <property type="term" value="P:ribosomal small subunit biogenesis"/>
    <property type="evidence" value="ECO:0007669"/>
    <property type="project" value="UniProtKB-UniRule"/>
</dbReference>
<keyword evidence="12" id="KW-1185">Reference proteome</keyword>
<keyword evidence="4 10" id="KW-0698">rRNA processing</keyword>
<feature type="binding site" evidence="10">
    <location>
        <position position="47"/>
    </location>
    <ligand>
        <name>ATP</name>
        <dbReference type="ChEBI" id="CHEBI:30616"/>
    </ligand>
</feature>
<evidence type="ECO:0000256" key="5">
    <source>
        <dbReference type="ARBA" id="ARBA00022679"/>
    </source>
</evidence>
<comment type="similarity">
    <text evidence="10">Belongs to the adenylate kinase family. AK6 subfamily.</text>
</comment>
<proteinExistence type="inferred from homology"/>
<evidence type="ECO:0000256" key="4">
    <source>
        <dbReference type="ARBA" id="ARBA00022552"/>
    </source>
</evidence>
<feature type="binding site" evidence="10">
    <location>
        <position position="48"/>
    </location>
    <ligand>
        <name>ATP</name>
        <dbReference type="ChEBI" id="CHEBI:30616"/>
    </ligand>
</feature>
<dbReference type="HAMAP" id="MF_00039">
    <property type="entry name" value="Adenylate_kinase_AK6"/>
    <property type="match status" value="1"/>
</dbReference>
<keyword evidence="2 10" id="KW-0963">Cytoplasm</keyword>
<sequence>MSSLRDQISSSSPPSFSFEAELVSWEMPRSRPRRSPNIIICGTPGTGKTSLAEKVSELSGLSHINLSKYAVDNQLVDGWDNVLNCAVLDEDKVLDNLKEKFADGGCILDYHGCDFFPEEQMDLVVVLRTETSALYDRLKARGYPERKISNNMECEIFQTILDEARESYDEAIVMELTSNAEAEQRENARTLHSWIQDWIKTHSK</sequence>
<dbReference type="PANTHER" id="PTHR12595">
    <property type="entry name" value="POS9-ACTIVATING FACTOR FAP7-RELATED"/>
    <property type="match status" value="1"/>
</dbReference>
<evidence type="ECO:0000256" key="3">
    <source>
        <dbReference type="ARBA" id="ARBA00022517"/>
    </source>
</evidence>
<keyword evidence="3 10" id="KW-0690">Ribosome biogenesis</keyword>
<comment type="caution">
    <text evidence="11">The sequence shown here is derived from an EMBL/GenBank/DDBJ whole genome shotgun (WGS) entry which is preliminary data.</text>
</comment>
<dbReference type="GO" id="GO:0006364">
    <property type="term" value="P:rRNA processing"/>
    <property type="evidence" value="ECO:0007669"/>
    <property type="project" value="UniProtKB-KW"/>
</dbReference>
<dbReference type="InterPro" id="IPR027417">
    <property type="entry name" value="P-loop_NTPase"/>
</dbReference>
<organism evidence="11 12">
    <name type="scientific">Ramazzottius varieornatus</name>
    <name type="common">Water bear</name>
    <name type="synonym">Tardigrade</name>
    <dbReference type="NCBI Taxonomy" id="947166"/>
    <lineage>
        <taxon>Eukaryota</taxon>
        <taxon>Metazoa</taxon>
        <taxon>Ecdysozoa</taxon>
        <taxon>Tardigrada</taxon>
        <taxon>Eutardigrada</taxon>
        <taxon>Parachela</taxon>
        <taxon>Hypsibioidea</taxon>
        <taxon>Ramazzottiidae</taxon>
        <taxon>Ramazzottius</taxon>
    </lineage>
</organism>
<comment type="catalytic activity">
    <reaction evidence="1 10">
        <text>AMP + ATP = 2 ADP</text>
        <dbReference type="Rhea" id="RHEA:12973"/>
        <dbReference type="ChEBI" id="CHEBI:30616"/>
        <dbReference type="ChEBI" id="CHEBI:456215"/>
        <dbReference type="ChEBI" id="CHEBI:456216"/>
        <dbReference type="EC" id="2.7.4.3"/>
    </reaction>
</comment>
<dbReference type="Proteomes" id="UP000186922">
    <property type="component" value="Unassembled WGS sequence"/>
</dbReference>
<comment type="subunit">
    <text evidence="10">Monomer and homodimer. Interacts with small ribosomal subunit protein uS11. Not a structural component of 43S pre-ribosomes, but transiently interacts with them by binding to uS11.</text>
</comment>
<keyword evidence="6 10" id="KW-0547">Nucleotide-binding</keyword>
<dbReference type="Pfam" id="PF13238">
    <property type="entry name" value="AAA_18"/>
    <property type="match status" value="1"/>
</dbReference>
<dbReference type="FunFam" id="3.40.50.300:FF:000372">
    <property type="entry name" value="Adenylate kinase isoenzyme 6 homolog"/>
    <property type="match status" value="1"/>
</dbReference>
<dbReference type="PANTHER" id="PTHR12595:SF0">
    <property type="entry name" value="ADENYLATE KINASE ISOENZYME 6"/>
    <property type="match status" value="1"/>
</dbReference>
<feature type="binding site" evidence="10">
    <location>
        <position position="50"/>
    </location>
    <ligand>
        <name>ATP</name>
        <dbReference type="ChEBI" id="CHEBI:30616"/>
    </ligand>
</feature>
<evidence type="ECO:0000256" key="6">
    <source>
        <dbReference type="ARBA" id="ARBA00022741"/>
    </source>
</evidence>
<evidence type="ECO:0000256" key="8">
    <source>
        <dbReference type="ARBA" id="ARBA00022840"/>
    </source>
</evidence>
<dbReference type="GO" id="GO:0004017">
    <property type="term" value="F:AMP kinase activity"/>
    <property type="evidence" value="ECO:0007669"/>
    <property type="project" value="UniProtKB-UniRule"/>
</dbReference>
<evidence type="ECO:0000256" key="2">
    <source>
        <dbReference type="ARBA" id="ARBA00022490"/>
    </source>
</evidence>
<feature type="region of interest" description="NMPbind" evidence="10">
    <location>
        <begin position="65"/>
        <end position="88"/>
    </location>
</feature>
<name>A0A1D1W0X6_RAMVA</name>
<evidence type="ECO:0000313" key="12">
    <source>
        <dbReference type="Proteomes" id="UP000186922"/>
    </source>
</evidence>
<dbReference type="EMBL" id="BDGG01000014">
    <property type="protein sequence ID" value="GAV07225.1"/>
    <property type="molecule type" value="Genomic_DNA"/>
</dbReference>
<keyword evidence="8 10" id="KW-0067">ATP-binding</keyword>
<protein>
    <recommendedName>
        <fullName evidence="10">Adenylate kinase isoenzyme 6 homolog</fullName>
        <shortName evidence="10">AK6</shortName>
        <ecNumber evidence="10">2.7.4.3</ecNumber>
    </recommendedName>
    <alternativeName>
        <fullName evidence="10">Dual activity adenylate kinase/ATPase</fullName>
        <shortName evidence="10">AK/ATPase</shortName>
    </alternativeName>
</protein>
<dbReference type="GO" id="GO:0005524">
    <property type="term" value="F:ATP binding"/>
    <property type="evidence" value="ECO:0007669"/>
    <property type="project" value="UniProtKB-KW"/>
</dbReference>
<dbReference type="GO" id="GO:0005634">
    <property type="term" value="C:nucleus"/>
    <property type="evidence" value="ECO:0007669"/>
    <property type="project" value="UniProtKB-SubCell"/>
</dbReference>
<dbReference type="OrthoDB" id="10251185at2759"/>
<comment type="function">
    <text evidence="10">Broad-specificity nucleoside monophosphate (NMP) kinase that catalyzes the reversible transfer of the terminal phosphate group between nucleoside triphosphates and monophosphates. Has also ATPase activity. Involved in the late cytoplasmic maturation steps of the 40S ribosomal particles, specifically 18S rRNA maturation. While NMP activity is not required for ribosome maturation, ATPase activity is. Associates transiently with small ribosomal subunit protein uS11. ATP hydrolysis breaks the interaction with uS11. May temporarily remove uS11 from the ribosome to enable a conformational change of the ribosomal RNA that is needed for the final maturation step of the small ribosomal subunit. Its NMP activity may have a role in nuclear energy homeostasis.</text>
</comment>
<evidence type="ECO:0000256" key="10">
    <source>
        <dbReference type="HAMAP-Rule" id="MF_03173"/>
    </source>
</evidence>
<dbReference type="InterPro" id="IPR020618">
    <property type="entry name" value="Adenyl_kinase_AK6"/>
</dbReference>
<comment type="catalytic activity">
    <reaction evidence="10">
        <text>ATP + H2O = ADP + phosphate + H(+)</text>
        <dbReference type="Rhea" id="RHEA:13065"/>
        <dbReference type="ChEBI" id="CHEBI:15377"/>
        <dbReference type="ChEBI" id="CHEBI:15378"/>
        <dbReference type="ChEBI" id="CHEBI:30616"/>
        <dbReference type="ChEBI" id="CHEBI:43474"/>
        <dbReference type="ChEBI" id="CHEBI:456216"/>
    </reaction>
</comment>
<dbReference type="AlphaFoldDB" id="A0A1D1W0X6"/>
<keyword evidence="5 10" id="KW-0808">Transferase</keyword>
<gene>
    <name evidence="11" type="primary">RvY_17093-1</name>
    <name evidence="11" type="synonym">RvY_17093.1</name>
    <name evidence="11" type="ORF">RvY_17093</name>
</gene>
<evidence type="ECO:0000256" key="1">
    <source>
        <dbReference type="ARBA" id="ARBA00000582"/>
    </source>
</evidence>